<evidence type="ECO:0000256" key="9">
    <source>
        <dbReference type="ARBA" id="ARBA00022842"/>
    </source>
</evidence>
<keyword evidence="6 13" id="KW-0479">Metal-binding</keyword>
<evidence type="ECO:0000256" key="7">
    <source>
        <dbReference type="ARBA" id="ARBA00022741"/>
    </source>
</evidence>
<comment type="cofactor">
    <cofactor evidence="13">
        <name>Mg(2+)</name>
        <dbReference type="ChEBI" id="CHEBI:18420"/>
    </cofactor>
    <text evidence="13">Binds 2 magnesium ions per tetramer.</text>
</comment>
<evidence type="ECO:0000313" key="15">
    <source>
        <dbReference type="EMBL" id="KKT49445.1"/>
    </source>
</evidence>
<keyword evidence="5 13" id="KW-0436">Ligase</keyword>
<proteinExistence type="inferred from homology"/>
<keyword evidence="7 13" id="KW-0547">Nucleotide-binding</keyword>
<dbReference type="PANTHER" id="PTHR11538">
    <property type="entry name" value="PHENYLALANYL-TRNA SYNTHETASE"/>
    <property type="match status" value="1"/>
</dbReference>
<gene>
    <name evidence="13" type="primary">pheS</name>
    <name evidence="15" type="ORF">UW41_C0006G0013</name>
</gene>
<dbReference type="SUPFAM" id="SSF46589">
    <property type="entry name" value="tRNA-binding arm"/>
    <property type="match status" value="1"/>
</dbReference>
<dbReference type="Gene3D" id="3.30.930.10">
    <property type="entry name" value="Bira Bifunctional Protein, Domain 2"/>
    <property type="match status" value="1"/>
</dbReference>
<protein>
    <recommendedName>
        <fullName evidence="13">Phenylalanine--tRNA ligase alpha subunit</fullName>
        <ecNumber evidence="13">6.1.1.20</ecNumber>
    </recommendedName>
    <alternativeName>
        <fullName evidence="13">Phenylalanyl-tRNA synthetase alpha subunit</fullName>
        <shortName evidence="13">PheRS</shortName>
    </alternativeName>
</protein>
<evidence type="ECO:0000256" key="5">
    <source>
        <dbReference type="ARBA" id="ARBA00022598"/>
    </source>
</evidence>
<dbReference type="GO" id="GO:0000287">
    <property type="term" value="F:magnesium ion binding"/>
    <property type="evidence" value="ECO:0007669"/>
    <property type="project" value="UniProtKB-UniRule"/>
</dbReference>
<dbReference type="InterPro" id="IPR002319">
    <property type="entry name" value="Phenylalanyl-tRNA_Synthase"/>
</dbReference>
<evidence type="ECO:0000256" key="11">
    <source>
        <dbReference type="ARBA" id="ARBA00023146"/>
    </source>
</evidence>
<dbReference type="Proteomes" id="UP000034172">
    <property type="component" value="Unassembled WGS sequence"/>
</dbReference>
<name>A0A0G1HR78_9BACT</name>
<dbReference type="Pfam" id="PF01409">
    <property type="entry name" value="tRNA-synt_2d"/>
    <property type="match status" value="1"/>
</dbReference>
<keyword evidence="11 13" id="KW-0030">Aminoacyl-tRNA synthetase</keyword>
<dbReference type="GO" id="GO:0005737">
    <property type="term" value="C:cytoplasm"/>
    <property type="evidence" value="ECO:0007669"/>
    <property type="project" value="UniProtKB-SubCell"/>
</dbReference>
<evidence type="ECO:0000256" key="1">
    <source>
        <dbReference type="ARBA" id="ARBA00004496"/>
    </source>
</evidence>
<dbReference type="GO" id="GO:0006432">
    <property type="term" value="P:phenylalanyl-tRNA aminoacylation"/>
    <property type="evidence" value="ECO:0007669"/>
    <property type="project" value="UniProtKB-UniRule"/>
</dbReference>
<dbReference type="STRING" id="1618392.UW41_C0006G0013"/>
<keyword evidence="10 13" id="KW-0648">Protein biosynthesis</keyword>
<keyword evidence="9 13" id="KW-0460">Magnesium</keyword>
<evidence type="ECO:0000256" key="8">
    <source>
        <dbReference type="ARBA" id="ARBA00022840"/>
    </source>
</evidence>
<keyword evidence="4 13" id="KW-0963">Cytoplasm</keyword>
<dbReference type="GO" id="GO:0005524">
    <property type="term" value="F:ATP binding"/>
    <property type="evidence" value="ECO:0007669"/>
    <property type="project" value="UniProtKB-UniRule"/>
</dbReference>
<dbReference type="InterPro" id="IPR004188">
    <property type="entry name" value="Phe-tRNA_ligase_II_N"/>
</dbReference>
<reference evidence="15 16" key="1">
    <citation type="journal article" date="2015" name="Nature">
        <title>rRNA introns, odd ribosomes, and small enigmatic genomes across a large radiation of phyla.</title>
        <authorList>
            <person name="Brown C.T."/>
            <person name="Hug L.A."/>
            <person name="Thomas B.C."/>
            <person name="Sharon I."/>
            <person name="Castelle C.J."/>
            <person name="Singh A."/>
            <person name="Wilkins M.J."/>
            <person name="Williams K.H."/>
            <person name="Banfield J.F."/>
        </authorList>
    </citation>
    <scope>NUCLEOTIDE SEQUENCE [LARGE SCALE GENOMIC DNA]</scope>
</reference>
<dbReference type="Pfam" id="PF02912">
    <property type="entry name" value="Phe_tRNA-synt_N"/>
    <property type="match status" value="1"/>
</dbReference>
<dbReference type="PATRIC" id="fig|1618392.3.peg.334"/>
<organism evidence="15 16">
    <name type="scientific">Candidatus Collierbacteria bacterium GW2011_GWC2_44_18</name>
    <dbReference type="NCBI Taxonomy" id="1618392"/>
    <lineage>
        <taxon>Bacteria</taxon>
        <taxon>Candidatus Collieribacteriota</taxon>
    </lineage>
</organism>
<evidence type="ECO:0000256" key="12">
    <source>
        <dbReference type="ARBA" id="ARBA00049255"/>
    </source>
</evidence>
<dbReference type="GO" id="GO:0004826">
    <property type="term" value="F:phenylalanine-tRNA ligase activity"/>
    <property type="evidence" value="ECO:0007669"/>
    <property type="project" value="UniProtKB-UniRule"/>
</dbReference>
<dbReference type="GO" id="GO:0000049">
    <property type="term" value="F:tRNA binding"/>
    <property type="evidence" value="ECO:0007669"/>
    <property type="project" value="InterPro"/>
</dbReference>
<dbReference type="EMBL" id="LCIE01000006">
    <property type="protein sequence ID" value="KKT49445.1"/>
    <property type="molecule type" value="Genomic_DNA"/>
</dbReference>
<dbReference type="InterPro" id="IPR045864">
    <property type="entry name" value="aa-tRNA-synth_II/BPL/LPL"/>
</dbReference>
<comment type="subcellular location">
    <subcellularLocation>
        <location evidence="1 13">Cytoplasm</location>
    </subcellularLocation>
</comment>
<feature type="binding site" evidence="13">
    <location>
        <position position="249"/>
    </location>
    <ligand>
        <name>Mg(2+)</name>
        <dbReference type="ChEBI" id="CHEBI:18420"/>
        <note>shared with beta subunit</note>
    </ligand>
</feature>
<evidence type="ECO:0000256" key="3">
    <source>
        <dbReference type="ARBA" id="ARBA00011209"/>
    </source>
</evidence>
<evidence type="ECO:0000256" key="6">
    <source>
        <dbReference type="ARBA" id="ARBA00022723"/>
    </source>
</evidence>
<evidence type="ECO:0000256" key="10">
    <source>
        <dbReference type="ARBA" id="ARBA00022917"/>
    </source>
</evidence>
<feature type="domain" description="Aminoacyl-transfer RNA synthetases class-II family profile" evidence="14">
    <location>
        <begin position="178"/>
        <end position="318"/>
    </location>
</feature>
<keyword evidence="8 13" id="KW-0067">ATP-binding</keyword>
<accession>A0A0G1HR78</accession>
<evidence type="ECO:0000259" key="14">
    <source>
        <dbReference type="PROSITE" id="PS50862"/>
    </source>
</evidence>
<dbReference type="HAMAP" id="MF_00281">
    <property type="entry name" value="Phe_tRNA_synth_alpha1"/>
    <property type="match status" value="1"/>
</dbReference>
<dbReference type="PANTHER" id="PTHR11538:SF41">
    <property type="entry name" value="PHENYLALANINE--TRNA LIGASE, MITOCHONDRIAL"/>
    <property type="match status" value="1"/>
</dbReference>
<dbReference type="SUPFAM" id="SSF55681">
    <property type="entry name" value="Class II aaRS and biotin synthetases"/>
    <property type="match status" value="1"/>
</dbReference>
<comment type="subunit">
    <text evidence="3 13">Tetramer of two alpha and two beta subunits.</text>
</comment>
<dbReference type="EC" id="6.1.1.20" evidence="13"/>
<evidence type="ECO:0000256" key="2">
    <source>
        <dbReference type="ARBA" id="ARBA00010207"/>
    </source>
</evidence>
<comment type="similarity">
    <text evidence="2 13">Belongs to the class-II aminoacyl-tRNA synthetase family. Phe-tRNA synthetase alpha subunit type 1 subfamily.</text>
</comment>
<comment type="caution">
    <text evidence="15">The sequence shown here is derived from an EMBL/GenBank/DDBJ whole genome shotgun (WGS) entry which is preliminary data.</text>
</comment>
<evidence type="ECO:0000256" key="4">
    <source>
        <dbReference type="ARBA" id="ARBA00022490"/>
    </source>
</evidence>
<dbReference type="InterPro" id="IPR022911">
    <property type="entry name" value="Phe_tRNA_ligase_alpha1_bac"/>
</dbReference>
<evidence type="ECO:0000313" key="16">
    <source>
        <dbReference type="Proteomes" id="UP000034172"/>
    </source>
</evidence>
<dbReference type="InterPro" id="IPR004529">
    <property type="entry name" value="Phe-tRNA-synth_IIc_asu"/>
</dbReference>
<dbReference type="AlphaFoldDB" id="A0A0G1HR78"/>
<sequence length="339" mass="38528">MGIKILEIDQITKEFEKDLKNTATSAEVDSLNIKYLGKQGKINHLFKILPVKTDPQIGKAINDFKSIVQDKLSTKLSEVLDSAEQDTFDVTVPGFEKPLGSLHLVSQTIKEIETIFQKLGFVRRRYPEVETDWYYAEGLNIPKDHPARDDQETFYVGDNTVLTAHTSNGQLREMELKKSPPIKMINIGKTYRRQIDATHTPMFHQFEGLVIDKGINITHLLGVTEYFAKSYFGQDRRTRLRPHHFQFTEPSFEIDITCGVCQGTGMMHQIPCKVCKSGWLELGGAGMVHPNVLRNGGLNPDECSGFAFGWGVERILMMKSGLPDLRLIYSDDIRFLKQF</sequence>
<evidence type="ECO:0000256" key="13">
    <source>
        <dbReference type="HAMAP-Rule" id="MF_00281"/>
    </source>
</evidence>
<comment type="catalytic activity">
    <reaction evidence="12 13">
        <text>tRNA(Phe) + L-phenylalanine + ATP = L-phenylalanyl-tRNA(Phe) + AMP + diphosphate + H(+)</text>
        <dbReference type="Rhea" id="RHEA:19413"/>
        <dbReference type="Rhea" id="RHEA-COMP:9668"/>
        <dbReference type="Rhea" id="RHEA-COMP:9699"/>
        <dbReference type="ChEBI" id="CHEBI:15378"/>
        <dbReference type="ChEBI" id="CHEBI:30616"/>
        <dbReference type="ChEBI" id="CHEBI:33019"/>
        <dbReference type="ChEBI" id="CHEBI:58095"/>
        <dbReference type="ChEBI" id="CHEBI:78442"/>
        <dbReference type="ChEBI" id="CHEBI:78531"/>
        <dbReference type="ChEBI" id="CHEBI:456215"/>
        <dbReference type="EC" id="6.1.1.20"/>
    </reaction>
</comment>
<dbReference type="PROSITE" id="PS50862">
    <property type="entry name" value="AA_TRNA_LIGASE_II"/>
    <property type="match status" value="1"/>
</dbReference>
<dbReference type="InterPro" id="IPR006195">
    <property type="entry name" value="aa-tRNA-synth_II"/>
</dbReference>
<dbReference type="NCBIfam" id="TIGR00468">
    <property type="entry name" value="pheS"/>
    <property type="match status" value="1"/>
</dbReference>
<dbReference type="InterPro" id="IPR010978">
    <property type="entry name" value="tRNA-bd_arm"/>
</dbReference>
<dbReference type="CDD" id="cd00496">
    <property type="entry name" value="PheRS_alpha_core"/>
    <property type="match status" value="1"/>
</dbReference>